<comment type="similarity">
    <text evidence="2 6">Belongs to the YIP1 family.</text>
</comment>
<feature type="domain" description="Yip1" evidence="8">
    <location>
        <begin position="120"/>
        <end position="264"/>
    </location>
</feature>
<name>A0A9P6TWS7_9FUNG</name>
<evidence type="ECO:0000256" key="6">
    <source>
        <dbReference type="RuleBase" id="RU361264"/>
    </source>
</evidence>
<evidence type="ECO:0000256" key="5">
    <source>
        <dbReference type="ARBA" id="ARBA00023136"/>
    </source>
</evidence>
<comment type="subcellular location">
    <subcellularLocation>
        <location evidence="6">Golgi apparatus membrane</location>
        <topology evidence="6">Multi-pass membrane protein</topology>
    </subcellularLocation>
    <subcellularLocation>
        <location evidence="1">Membrane</location>
        <topology evidence="1">Multi-pass membrane protein</topology>
    </subcellularLocation>
</comment>
<feature type="region of interest" description="Disordered" evidence="7">
    <location>
        <begin position="25"/>
        <end position="75"/>
    </location>
</feature>
<dbReference type="EMBL" id="JAAAJA010000734">
    <property type="protein sequence ID" value="KAG0250023.1"/>
    <property type="molecule type" value="Genomic_DNA"/>
</dbReference>
<keyword evidence="4 6" id="KW-1133">Transmembrane helix</keyword>
<gene>
    <name evidence="9" type="ORF">BG011_008715</name>
</gene>
<reference evidence="9" key="1">
    <citation type="journal article" date="2020" name="Fungal Divers.">
        <title>Resolving the Mortierellaceae phylogeny through synthesis of multi-gene phylogenetics and phylogenomics.</title>
        <authorList>
            <person name="Vandepol N."/>
            <person name="Liber J."/>
            <person name="Desiro A."/>
            <person name="Na H."/>
            <person name="Kennedy M."/>
            <person name="Barry K."/>
            <person name="Grigoriev I.V."/>
            <person name="Miller A.N."/>
            <person name="O'Donnell K."/>
            <person name="Stajich J.E."/>
            <person name="Bonito G."/>
        </authorList>
    </citation>
    <scope>NUCLEOTIDE SEQUENCE</scope>
    <source>
        <strain evidence="9">KOD948</strain>
    </source>
</reference>
<accession>A0A9P6TWS7</accession>
<feature type="compositionally biased region" description="Polar residues" evidence="7">
    <location>
        <begin position="47"/>
        <end position="61"/>
    </location>
</feature>
<dbReference type="AlphaFoldDB" id="A0A9P6TWS7"/>
<organism evidence="9 10">
    <name type="scientific">Mortierella polycephala</name>
    <dbReference type="NCBI Taxonomy" id="41804"/>
    <lineage>
        <taxon>Eukaryota</taxon>
        <taxon>Fungi</taxon>
        <taxon>Fungi incertae sedis</taxon>
        <taxon>Mucoromycota</taxon>
        <taxon>Mortierellomycotina</taxon>
        <taxon>Mortierellomycetes</taxon>
        <taxon>Mortierellales</taxon>
        <taxon>Mortierellaceae</taxon>
        <taxon>Mortierella</taxon>
    </lineage>
</organism>
<feature type="transmembrane region" description="Helical" evidence="6">
    <location>
        <begin position="248"/>
        <end position="266"/>
    </location>
</feature>
<dbReference type="Proteomes" id="UP000726737">
    <property type="component" value="Unassembled WGS sequence"/>
</dbReference>
<keyword evidence="5 6" id="KW-0472">Membrane</keyword>
<protein>
    <recommendedName>
        <fullName evidence="6">Protein YIP</fullName>
    </recommendedName>
</protein>
<evidence type="ECO:0000313" key="9">
    <source>
        <dbReference type="EMBL" id="KAG0250023.1"/>
    </source>
</evidence>
<evidence type="ECO:0000256" key="4">
    <source>
        <dbReference type="ARBA" id="ARBA00022989"/>
    </source>
</evidence>
<keyword evidence="10" id="KW-1185">Reference proteome</keyword>
<evidence type="ECO:0000256" key="2">
    <source>
        <dbReference type="ARBA" id="ARBA00010596"/>
    </source>
</evidence>
<evidence type="ECO:0000256" key="1">
    <source>
        <dbReference type="ARBA" id="ARBA00004141"/>
    </source>
</evidence>
<feature type="transmembrane region" description="Helical" evidence="6">
    <location>
        <begin position="193"/>
        <end position="213"/>
    </location>
</feature>
<feature type="transmembrane region" description="Helical" evidence="6">
    <location>
        <begin position="161"/>
        <end position="181"/>
    </location>
</feature>
<dbReference type="Pfam" id="PF04893">
    <property type="entry name" value="Yip1"/>
    <property type="match status" value="1"/>
</dbReference>
<dbReference type="InterPro" id="IPR045231">
    <property type="entry name" value="Yip1/4-like"/>
</dbReference>
<dbReference type="GO" id="GO:0000139">
    <property type="term" value="C:Golgi membrane"/>
    <property type="evidence" value="ECO:0007669"/>
    <property type="project" value="UniProtKB-SubCell"/>
</dbReference>
<dbReference type="PANTHER" id="PTHR21236">
    <property type="entry name" value="GOLGI MEMBRANE PROTEIN YIP1"/>
    <property type="match status" value="1"/>
</dbReference>
<evidence type="ECO:0000313" key="10">
    <source>
        <dbReference type="Proteomes" id="UP000726737"/>
    </source>
</evidence>
<comment type="caution">
    <text evidence="9">The sequence shown here is derived from an EMBL/GenBank/DDBJ whole genome shotgun (WGS) entry which is preliminary data.</text>
</comment>
<dbReference type="PANTHER" id="PTHR21236:SF2">
    <property type="entry name" value="PROTEIN YIPF"/>
    <property type="match status" value="1"/>
</dbReference>
<evidence type="ECO:0000256" key="7">
    <source>
        <dbReference type="SAM" id="MobiDB-lite"/>
    </source>
</evidence>
<evidence type="ECO:0000256" key="3">
    <source>
        <dbReference type="ARBA" id="ARBA00022692"/>
    </source>
</evidence>
<keyword evidence="3 6" id="KW-0812">Transmembrane</keyword>
<feature type="transmembrane region" description="Helical" evidence="6">
    <location>
        <begin position="137"/>
        <end position="155"/>
    </location>
</feature>
<feature type="transmembrane region" description="Helical" evidence="6">
    <location>
        <begin position="219"/>
        <end position="241"/>
    </location>
</feature>
<dbReference type="GO" id="GO:0005802">
    <property type="term" value="C:trans-Golgi network"/>
    <property type="evidence" value="ECO:0007669"/>
    <property type="project" value="TreeGrafter"/>
</dbReference>
<proteinExistence type="inferred from homology"/>
<dbReference type="InterPro" id="IPR006977">
    <property type="entry name" value="Yip1_dom"/>
</dbReference>
<dbReference type="GO" id="GO:0048280">
    <property type="term" value="P:vesicle fusion with Golgi apparatus"/>
    <property type="evidence" value="ECO:0007669"/>
    <property type="project" value="TreeGrafter"/>
</dbReference>
<dbReference type="OrthoDB" id="440385at2759"/>
<evidence type="ECO:0000259" key="8">
    <source>
        <dbReference type="Pfam" id="PF04893"/>
    </source>
</evidence>
<sequence length="267" mass="28750">MSIHFDQNSGHYDQQWSQNSDNLQFYQSQYPDPSSGAPSSGAYGGSHQQQQSTSFPGNTMSPAPELGYGGYNPGIPGGQMNSQPTSWLSAFGSGGLEGEPPLLEELGINFSHIKSKSFTVLNPMRPVDRHIMDDTDLAGPLLFCLAFGTFLLLSGKPHFGYIYGVAVVGCTVLYLILNLMSPQGVDIPKTASVLGYCMLPLVMLSSLSTLIVLNGGLGYILSVLAIIWCTYSSSGFFTAVLGMNDQRFLVAYPVGLFYGCFALMTVF</sequence>
<dbReference type="GO" id="GO:0006888">
    <property type="term" value="P:endoplasmic reticulum to Golgi vesicle-mediated transport"/>
    <property type="evidence" value="ECO:0007669"/>
    <property type="project" value="InterPro"/>
</dbReference>